<keyword evidence="2" id="KW-1185">Reference proteome</keyword>
<evidence type="ECO:0000313" key="1">
    <source>
        <dbReference type="EMBL" id="GBN58701.1"/>
    </source>
</evidence>
<dbReference type="EMBL" id="BGPR01012985">
    <property type="protein sequence ID" value="GBN58701.1"/>
    <property type="molecule type" value="Genomic_DNA"/>
</dbReference>
<dbReference type="AlphaFoldDB" id="A0A4Y2Q5G3"/>
<proteinExistence type="predicted"/>
<gene>
    <name evidence="1" type="ORF">AVEN_44634_1</name>
</gene>
<comment type="caution">
    <text evidence="1">The sequence shown here is derived from an EMBL/GenBank/DDBJ whole genome shotgun (WGS) entry which is preliminary data.</text>
</comment>
<dbReference type="Proteomes" id="UP000499080">
    <property type="component" value="Unassembled WGS sequence"/>
</dbReference>
<evidence type="ECO:0000313" key="2">
    <source>
        <dbReference type="Proteomes" id="UP000499080"/>
    </source>
</evidence>
<accession>A0A4Y2Q5G3</accession>
<protein>
    <submittedName>
        <fullName evidence="1">Uncharacterized protein</fullName>
    </submittedName>
</protein>
<reference evidence="1 2" key="1">
    <citation type="journal article" date="2019" name="Sci. Rep.">
        <title>Orb-weaving spider Araneus ventricosus genome elucidates the spidroin gene catalogue.</title>
        <authorList>
            <person name="Kono N."/>
            <person name="Nakamura H."/>
            <person name="Ohtoshi R."/>
            <person name="Moran D.A.P."/>
            <person name="Shinohara A."/>
            <person name="Yoshida Y."/>
            <person name="Fujiwara M."/>
            <person name="Mori M."/>
            <person name="Tomita M."/>
            <person name="Arakawa K."/>
        </authorList>
    </citation>
    <scope>NUCLEOTIDE SEQUENCE [LARGE SCALE GENOMIC DNA]</scope>
</reference>
<name>A0A4Y2Q5G3_ARAVE</name>
<organism evidence="1 2">
    <name type="scientific">Araneus ventricosus</name>
    <name type="common">Orbweaver spider</name>
    <name type="synonym">Epeira ventricosa</name>
    <dbReference type="NCBI Taxonomy" id="182803"/>
    <lineage>
        <taxon>Eukaryota</taxon>
        <taxon>Metazoa</taxon>
        <taxon>Ecdysozoa</taxon>
        <taxon>Arthropoda</taxon>
        <taxon>Chelicerata</taxon>
        <taxon>Arachnida</taxon>
        <taxon>Araneae</taxon>
        <taxon>Araneomorphae</taxon>
        <taxon>Entelegynae</taxon>
        <taxon>Araneoidea</taxon>
        <taxon>Araneidae</taxon>
        <taxon>Araneus</taxon>
    </lineage>
</organism>
<sequence>MLAFLTTKRKLALPQHLDNTECMVTTTIKTGSAAERIIIPMQPEFATTLPITGVRPVTGDGTREQNHHYCTYHGSPPHLFIRQLLISIFQVRRNGIR</sequence>